<organism evidence="1 2">
    <name type="scientific">Streptomyces spiramenti</name>
    <dbReference type="NCBI Taxonomy" id="2720606"/>
    <lineage>
        <taxon>Bacteria</taxon>
        <taxon>Bacillati</taxon>
        <taxon>Actinomycetota</taxon>
        <taxon>Actinomycetes</taxon>
        <taxon>Kitasatosporales</taxon>
        <taxon>Streptomycetaceae</taxon>
        <taxon>Streptomyces</taxon>
    </lineage>
</organism>
<dbReference type="RefSeq" id="WP_167932035.1">
    <property type="nucleotide sequence ID" value="NZ_JAAVJB010000017.1"/>
</dbReference>
<protein>
    <submittedName>
        <fullName evidence="1">Uncharacterized protein</fullName>
    </submittedName>
</protein>
<accession>A0ABX1AIL7</accession>
<name>A0ABX1AIL7_9ACTN</name>
<dbReference type="Proteomes" id="UP000746503">
    <property type="component" value="Unassembled WGS sequence"/>
</dbReference>
<comment type="caution">
    <text evidence="1">The sequence shown here is derived from an EMBL/GenBank/DDBJ whole genome shotgun (WGS) entry which is preliminary data.</text>
</comment>
<evidence type="ECO:0000313" key="1">
    <source>
        <dbReference type="EMBL" id="NJP65511.1"/>
    </source>
</evidence>
<evidence type="ECO:0000313" key="2">
    <source>
        <dbReference type="Proteomes" id="UP000746503"/>
    </source>
</evidence>
<gene>
    <name evidence="1" type="ORF">HCJ92_04215</name>
</gene>
<sequence>MGHQVDRCGLAGAGTSDTAAALARAIGHLPAKQLSDAPVLIVQERELLARCEAALENLRIAYWAAGKALQVVRDGKLYRATHGTFEEYCHELWDITPQYANQLIKTWRIAERLFDSVRTDSNGLETVVSKRLGIAQARELVSLTEKHGVDAAALLYVALIRVKRLGVTSAMVRGAVQALPPEAVGEKSATEDAVLAYLAGVDGNVPLSVTKDPYQGLARVAKKLSPDAVQAAMALNPDGTRLMVRKLIEALSVSAGIEVEIKSSAEPVTV</sequence>
<dbReference type="EMBL" id="JAAVJB010000017">
    <property type="protein sequence ID" value="NJP65511.1"/>
    <property type="molecule type" value="Genomic_DNA"/>
</dbReference>
<reference evidence="1 2" key="1">
    <citation type="submission" date="2020-03" db="EMBL/GenBank/DDBJ databases">
        <title>Draft genome of Streptomyces sp. ventii, isolated from the Axial Seamount in the Pacific Ocean, and resequencing of the two type strains Streptomyces lonarensis strain NCL 716 and Streptomyces bohaiensis strain 11A07.</title>
        <authorList>
            <person name="Loughran R.M."/>
            <person name="Pfannmuller K.M."/>
            <person name="Wasson B.J."/>
            <person name="Deadmond M.C."/>
            <person name="Paddock B.E."/>
            <person name="Koyack M.J."/>
            <person name="Gallegos D.A."/>
            <person name="Mitchell E.A."/>
            <person name="Ushijima B."/>
            <person name="Saw J.H."/>
            <person name="Mcphail K.L."/>
            <person name="Videau P."/>
        </authorList>
    </citation>
    <scope>NUCLEOTIDE SEQUENCE [LARGE SCALE GENOMIC DNA]</scope>
    <source>
        <strain evidence="2">5675061</strain>
    </source>
</reference>
<proteinExistence type="predicted"/>
<keyword evidence="2" id="KW-1185">Reference proteome</keyword>